<dbReference type="EC" id="3.1.1.103" evidence="3"/>
<name>A0ABY9RXQ0_9ACTN</name>
<keyword evidence="1 3" id="KW-0378">Hydrolase</keyword>
<dbReference type="SUPFAM" id="SSF56601">
    <property type="entry name" value="beta-lactamase/transpeptidase-like"/>
    <property type="match status" value="1"/>
</dbReference>
<dbReference type="RefSeq" id="WP_246094994.1">
    <property type="nucleotide sequence ID" value="NZ_CP133762.1"/>
</dbReference>
<evidence type="ECO:0000256" key="1">
    <source>
        <dbReference type="ARBA" id="ARBA00022801"/>
    </source>
</evidence>
<proteinExistence type="predicted"/>
<dbReference type="InterPro" id="IPR012338">
    <property type="entry name" value="Beta-lactam/transpept-like"/>
</dbReference>
<evidence type="ECO:0000259" key="2">
    <source>
        <dbReference type="Pfam" id="PF00144"/>
    </source>
</evidence>
<dbReference type="PANTHER" id="PTHR43283">
    <property type="entry name" value="BETA-LACTAMASE-RELATED"/>
    <property type="match status" value="1"/>
</dbReference>
<keyword evidence="4" id="KW-1185">Reference proteome</keyword>
<evidence type="ECO:0000313" key="3">
    <source>
        <dbReference type="EMBL" id="WMX46953.1"/>
    </source>
</evidence>
<dbReference type="InterPro" id="IPR050789">
    <property type="entry name" value="Diverse_Enzym_Activities"/>
</dbReference>
<dbReference type="PANTHER" id="PTHR43283:SF11">
    <property type="entry name" value="BETA-LACTAMASE-RELATED DOMAIN-CONTAINING PROTEIN"/>
    <property type="match status" value="1"/>
</dbReference>
<dbReference type="EMBL" id="CP133762">
    <property type="protein sequence ID" value="WMX46953.1"/>
    <property type="molecule type" value="Genomic_DNA"/>
</dbReference>
<gene>
    <name evidence="3" type="ORF">RGF97_21970</name>
</gene>
<evidence type="ECO:0000313" key="4">
    <source>
        <dbReference type="Proteomes" id="UP001250858"/>
    </source>
</evidence>
<sequence length="346" mass="37248">MNTIVAASRIERLLEDGVRGQVYPGAAWAVGDAGGPLAGGGVGALAPGEPPLRPGDALFDLASLTKVVSVWPVVGTLVESGKLRLDVRLGEFWPEAAPHPVGDVTPLQLLTHTAGLPLRANLRALYGTDPQDVRDGVLRERLRRRPGEAVEYTDRAALVLGYLSEFLTGRPLRELAATRVWEPLGMTETRYGPLPAPLARRTAPTEYDEETGAHLRGTVHDFSTRLLGGACGIAGTFSTAGDLGRFLRQVLDPVRPPFGAGWVAASLRVRTGELVPARGLFWHLAPGTSARDDVWVHYGFTGTGMWVSPARGRWAVLLTNKLYFSRATGPVTAVRDAFREAVFPPR</sequence>
<dbReference type="Pfam" id="PF00144">
    <property type="entry name" value="Beta-lactamase"/>
    <property type="match status" value="1"/>
</dbReference>
<accession>A0ABY9RXQ0</accession>
<feature type="domain" description="Beta-lactamase-related" evidence="2">
    <location>
        <begin position="11"/>
        <end position="325"/>
    </location>
</feature>
<dbReference type="GO" id="GO:0016787">
    <property type="term" value="F:hydrolase activity"/>
    <property type="evidence" value="ECO:0007669"/>
    <property type="project" value="UniProtKB-KW"/>
</dbReference>
<dbReference type="InterPro" id="IPR001466">
    <property type="entry name" value="Beta-lactam-related"/>
</dbReference>
<dbReference type="Gene3D" id="3.40.710.10">
    <property type="entry name" value="DD-peptidase/beta-lactamase superfamily"/>
    <property type="match status" value="1"/>
</dbReference>
<protein>
    <submittedName>
        <fullName evidence="3">Serine hydrolase domain-containing protein</fullName>
        <ecNumber evidence="3">3.1.1.103</ecNumber>
    </submittedName>
</protein>
<organism evidence="3 4">
    <name type="scientific">Streptomyces roseicoloratus</name>
    <dbReference type="NCBI Taxonomy" id="2508722"/>
    <lineage>
        <taxon>Bacteria</taxon>
        <taxon>Bacillati</taxon>
        <taxon>Actinomycetota</taxon>
        <taxon>Actinomycetes</taxon>
        <taxon>Kitasatosporales</taxon>
        <taxon>Streptomycetaceae</taxon>
        <taxon>Streptomyces</taxon>
    </lineage>
</organism>
<dbReference type="Proteomes" id="UP001250858">
    <property type="component" value="Chromosome"/>
</dbReference>
<reference evidence="3 4" key="1">
    <citation type="submission" date="2023-09" db="EMBL/GenBank/DDBJ databases">
        <title>Complete genome of Streptomyces roseicoloratus T14.</title>
        <authorList>
            <person name="Bashizi T."/>
            <person name="Kim M.-J."/>
            <person name="Lee G."/>
            <person name="Tagele S.B."/>
            <person name="Shin J.-H."/>
        </authorList>
    </citation>
    <scope>NUCLEOTIDE SEQUENCE [LARGE SCALE GENOMIC DNA]</scope>
    <source>
        <strain evidence="3 4">T14</strain>
    </source>
</reference>